<dbReference type="InterPro" id="IPR011009">
    <property type="entry name" value="Kinase-like_dom_sf"/>
</dbReference>
<dbReference type="Gene3D" id="3.30.1010.10">
    <property type="entry name" value="Phosphatidylinositol 3-kinase Catalytic Subunit, Chain A, domain 4"/>
    <property type="match status" value="1"/>
</dbReference>
<evidence type="ECO:0000256" key="11">
    <source>
        <dbReference type="ARBA" id="ARBA00047899"/>
    </source>
</evidence>
<dbReference type="GO" id="GO:0005634">
    <property type="term" value="C:nucleus"/>
    <property type="evidence" value="ECO:0007669"/>
    <property type="project" value="UniProtKB-SubCell"/>
</dbReference>
<dbReference type="PANTHER" id="PTHR37079">
    <property type="entry name" value="SERINE/THREONINE-PROTEIN KINASE ATM"/>
    <property type="match status" value="1"/>
</dbReference>
<dbReference type="PANTHER" id="PTHR37079:SF4">
    <property type="entry name" value="SERINE_THREONINE-PROTEIN KINASE ATM"/>
    <property type="match status" value="1"/>
</dbReference>
<dbReference type="InterPro" id="IPR044107">
    <property type="entry name" value="PIKKc_ATM"/>
</dbReference>
<dbReference type="InterPro" id="IPR038980">
    <property type="entry name" value="ATM_plant"/>
</dbReference>
<evidence type="ECO:0000313" key="17">
    <source>
        <dbReference type="EMBL" id="OAY80037.1"/>
    </source>
</evidence>
<comment type="subcellular location">
    <subcellularLocation>
        <location evidence="1">Nucleus</location>
    </subcellularLocation>
</comment>
<gene>
    <name evidence="17" type="ORF">ACMD2_15497</name>
</gene>
<comment type="caution">
    <text evidence="17">The sequence shown here is derived from an EMBL/GenBank/DDBJ whole genome shotgun (WGS) entry which is preliminary data.</text>
</comment>
<evidence type="ECO:0000256" key="13">
    <source>
        <dbReference type="ARBA" id="ARBA00073111"/>
    </source>
</evidence>
<feature type="domain" description="FAT" evidence="16">
    <location>
        <begin position="1116"/>
        <end position="1695"/>
    </location>
</feature>
<dbReference type="SUPFAM" id="SSF48371">
    <property type="entry name" value="ARM repeat"/>
    <property type="match status" value="1"/>
</dbReference>
<keyword evidence="7 17" id="KW-0418">Kinase</keyword>
<dbReference type="FunFam" id="1.10.1070.11:FF:000015">
    <property type="entry name" value="Serine/threonine-protein kinase ATM"/>
    <property type="match status" value="1"/>
</dbReference>
<organism evidence="17 18">
    <name type="scientific">Ananas comosus</name>
    <name type="common">Pineapple</name>
    <name type="synonym">Ananas ananas</name>
    <dbReference type="NCBI Taxonomy" id="4615"/>
    <lineage>
        <taxon>Eukaryota</taxon>
        <taxon>Viridiplantae</taxon>
        <taxon>Streptophyta</taxon>
        <taxon>Embryophyta</taxon>
        <taxon>Tracheophyta</taxon>
        <taxon>Spermatophyta</taxon>
        <taxon>Magnoliopsida</taxon>
        <taxon>Liliopsida</taxon>
        <taxon>Poales</taxon>
        <taxon>Bromeliaceae</taxon>
        <taxon>Bromelioideae</taxon>
        <taxon>Ananas</taxon>
    </lineage>
</organism>
<keyword evidence="4" id="KW-0808">Transferase</keyword>
<name>A0A199VS56_ANACO</name>
<evidence type="ECO:0000256" key="10">
    <source>
        <dbReference type="ARBA" id="ARBA00023306"/>
    </source>
</evidence>
<dbReference type="InterPro" id="IPR018936">
    <property type="entry name" value="PI3/4_kinase_CS"/>
</dbReference>
<dbReference type="SMART" id="SM00146">
    <property type="entry name" value="PI3Kc"/>
    <property type="match status" value="1"/>
</dbReference>
<dbReference type="GO" id="GO:0004674">
    <property type="term" value="F:protein serine/threonine kinase activity"/>
    <property type="evidence" value="ECO:0007669"/>
    <property type="project" value="UniProtKB-KW"/>
</dbReference>
<keyword evidence="5" id="KW-0547">Nucleotide-binding</keyword>
<dbReference type="PROSITE" id="PS51189">
    <property type="entry name" value="FAT"/>
    <property type="match status" value="1"/>
</dbReference>
<reference evidence="17 18" key="1">
    <citation type="journal article" date="2016" name="DNA Res.">
        <title>The draft genome of MD-2 pineapple using hybrid error correction of long reads.</title>
        <authorList>
            <person name="Redwan R.M."/>
            <person name="Saidin A."/>
            <person name="Kumar S.V."/>
        </authorList>
    </citation>
    <scope>NUCLEOTIDE SEQUENCE [LARGE SCALE GENOMIC DNA]</scope>
    <source>
        <strain evidence="18">cv. MD2</strain>
        <tissue evidence="17">Leaf</tissue>
    </source>
</reference>
<keyword evidence="3" id="KW-0723">Serine/threonine-protein kinase</keyword>
<feature type="coiled-coil region" evidence="14">
    <location>
        <begin position="1550"/>
        <end position="1584"/>
    </location>
</feature>
<evidence type="ECO:0000256" key="1">
    <source>
        <dbReference type="ARBA" id="ARBA00004123"/>
    </source>
</evidence>
<evidence type="ECO:0000256" key="3">
    <source>
        <dbReference type="ARBA" id="ARBA00022527"/>
    </source>
</evidence>
<evidence type="ECO:0000256" key="12">
    <source>
        <dbReference type="ARBA" id="ARBA00048679"/>
    </source>
</evidence>
<keyword evidence="10" id="KW-0131">Cell cycle</keyword>
<sequence length="2233" mass="252087">MEDGDQGLVDDFIEYSVEALAEIVPETSVKVKGEKCHRTHLPRLIRQPLIQEITENINGFVLSNKDFGGTDLSVLIYSCSLFCNMIYCAILARFKEENSSLLRMLFNYVSKVLDHVALMFEEKCSEIECHGFASITSICDSSGSTFSALRSLMSSPLLSLWKLDGYINREVLHGVIQSLEKLLVALSKLFAVFGSCGNGHDANIDMQILPVSSTNSPDESNSLGECKMQLVDMDLDANDNSRDIDSLNASGSRNLATSSCTLQFKLDLVLMVTTFFSVSPLHAWEILFNLMGKENDVKVRRNMLINLCKNFPGPAGSLSALILWKDRVSSVIFKIMIERLLAMLQDNDYRVRLFLARKVGVLFRTWDGHNDRSVVKDSCCLVASYDYSFSSFGVDMVRFSKEKLVKSREILAAGPQSATVLETALVTLAHLALHSEAIEVEYLEQLLGSVLARWVVCEVSLVALLEVRNLFNHQLSDAKCFIQHCCPWLLPPLILRGDITNLNWVSKVSSLPLANLMKEYFVPIFALCMAVHCSEGPDKEVAGTVLSESILHFAEISELERDDLIKRHMVAIVGFLLSLTSSAPEPEMPFFTKKTVVLSIKTIVDGFVETDNNPTNVCVVDKINIFRPDRVFKFLVEMHFQITASSHPRHTCHRLSAIEVLVLVIGHRAIISSTSHYIISIMGNFIGTRPLQDPCCLILSKVVDAFKANPSKEVVSVLGEQLQFLVSKLVACCIPLKYEGEAAVLHSSGVISLLHQLTVDADPSLYDYIRRIQIFHDDLSTAYSPRDQFLKAKSFSFVFFVKKAYYLPQKLRLLSLQALHEKLILGEIIHREPNCVDQSQESSCWNTDPHVVSAVWTLVDLCNPAEGNDMGAVLADFISRVGICDPYQVVFNLPKDIHQMHPFKSSSFICSKEAKFHTDTGVSEELLADLLRLLKKYLLDDSVKTVDVASQTLRGILSTEKGQNALASLGSYERSLLAVHSKGVNLPTVEKLLMDSEKNSCASLEDSSLWGTEAKTYDTWVCSLVHSLVCHCDDIILRLCQNIVLLKAETAELLFASVLVSLAGKTDSNAALCKLISTKIRENIFSDSNNLIKSIQVLLEALNEIRSFYVTERAGSFSAALKRCGSYFTAVMYAELWCEEHFNGLALGPPDFSQEELLPPHIDLLVAAFKQINEPDSIYGIIQSNKIASQIVRFEHEGSWSKALEYYDLLVRSSPIQHMGASSGKLYADGSHASFRGEKVVNWELHKGLMRSLQKTGCTHLLDVYCQGLVNQKGCLRAFQEGDADEFGMKLADAKKDLVLSISNASKESTKYIHSSIVKLQMLDHLTMAWNLRWKSYPQLISKSDLKLELLNEEWNFILQHLQLDLDLLEPFIAFRRVLLQIVNCKECTVEHLLQSASTLRKGSRFSQAAAALYELKELSCQTQQQATSHTYFVARLEEAKLLRAQGQHDMAINLGKYIIQNYPKEEEISNVYRLVGKWLAETRSSNSRTILEQFLRHSVELSEASKNKDKKAISRQCQSYFHLAHYTDALSKSCEERLASSEWQAAMRLRKHKGEKTDYSVKIQELQKQLTMDREEAEKLQDDRDNFLNLALEGYQRSLVIGGKYDLRVVFRLVSLWFSLFSREHVVKAMIRTIKEVQSYKFIPLVYQIASRLGSSKDVLGSNNFQIALASLVKKMAIDHPYHTMFQLLALANGDRVKDKQRSRSSFVVDMDKKLAAENLLNELSSCHGPLIQQMKQMVEVYIKLAELETKKEETNKRIPLPRDIRSLRQLELVPVVTATIPVDPSCQYREGSFPHFKGLADSITVMNGINIPKVIECLGSDGRKYRQLAKSGNDDLRQDAVMEQFFGLVNTFLQNHRDAWKRRLRIRTYKVVPFTPSAGVVEWVDRTVPLGEYLLGSTRSGGAHGRYGVGDWSFLQCREYMTSEKDKRKAFLKVCENFRPVMHHFFLERFLQPADWFGSRLSYTRSVAASSMVGYIVGLGDRHSMNILIDQDTAEIVHIDLGVAFEQGLMLKTPERVPFRLTRDIIDGMGVTGVEGVFRRCCEETLSVMRTNKEALLTIIEVFIHDPLYKWALSPLKALQRQKETDDGVESCLESSQDAYEGNKDAARAILRVKQKLDGYEEGATTHTECGGYGPIVPDVSRWCPQQTKTSLVKSSTSPKEDCAIIRKDCLSRQVSENMVCRFGRRRSTDFIYLVNMWTWTCFSTDRLEIQAFKQKHELKVWQKKFISRVL</sequence>
<accession>A0A199VS56</accession>
<evidence type="ECO:0000256" key="4">
    <source>
        <dbReference type="ARBA" id="ARBA00022679"/>
    </source>
</evidence>
<dbReference type="GO" id="GO:0005524">
    <property type="term" value="F:ATP binding"/>
    <property type="evidence" value="ECO:0007669"/>
    <property type="project" value="UniProtKB-KW"/>
</dbReference>
<dbReference type="Gene3D" id="1.10.1070.11">
    <property type="entry name" value="Phosphatidylinositol 3-/4-kinase, catalytic domain"/>
    <property type="match status" value="1"/>
</dbReference>
<evidence type="ECO:0000259" key="15">
    <source>
        <dbReference type="PROSITE" id="PS50290"/>
    </source>
</evidence>
<proteinExistence type="predicted"/>
<dbReference type="EMBL" id="LSRQ01000963">
    <property type="protein sequence ID" value="OAY80037.1"/>
    <property type="molecule type" value="Genomic_DNA"/>
</dbReference>
<dbReference type="InterPro" id="IPR016024">
    <property type="entry name" value="ARM-type_fold"/>
</dbReference>
<evidence type="ECO:0000256" key="14">
    <source>
        <dbReference type="SAM" id="Coils"/>
    </source>
</evidence>
<dbReference type="InterPro" id="IPR057445">
    <property type="entry name" value="ATM_TPR"/>
</dbReference>
<keyword evidence="6" id="KW-0227">DNA damage</keyword>
<dbReference type="Proteomes" id="UP000092600">
    <property type="component" value="Unassembled WGS sequence"/>
</dbReference>
<evidence type="ECO:0000313" key="18">
    <source>
        <dbReference type="Proteomes" id="UP000092600"/>
    </source>
</evidence>
<evidence type="ECO:0000259" key="16">
    <source>
        <dbReference type="PROSITE" id="PS51189"/>
    </source>
</evidence>
<keyword evidence="8" id="KW-0067">ATP-binding</keyword>
<dbReference type="InterPro" id="IPR000403">
    <property type="entry name" value="PI3/4_kinase_cat_dom"/>
</dbReference>
<dbReference type="CDD" id="cd05171">
    <property type="entry name" value="PIKKc_ATM"/>
    <property type="match status" value="1"/>
</dbReference>
<dbReference type="InterPro" id="IPR036940">
    <property type="entry name" value="PI3/4_kinase_cat_sf"/>
</dbReference>
<comment type="catalytic activity">
    <reaction evidence="12">
        <text>L-seryl-[protein] + ATP = O-phospho-L-seryl-[protein] + ADP + H(+)</text>
        <dbReference type="Rhea" id="RHEA:17989"/>
        <dbReference type="Rhea" id="RHEA-COMP:9863"/>
        <dbReference type="Rhea" id="RHEA-COMP:11604"/>
        <dbReference type="ChEBI" id="CHEBI:15378"/>
        <dbReference type="ChEBI" id="CHEBI:29999"/>
        <dbReference type="ChEBI" id="CHEBI:30616"/>
        <dbReference type="ChEBI" id="CHEBI:83421"/>
        <dbReference type="ChEBI" id="CHEBI:456216"/>
        <dbReference type="EC" id="2.7.11.1"/>
    </reaction>
</comment>
<evidence type="ECO:0000256" key="9">
    <source>
        <dbReference type="ARBA" id="ARBA00023242"/>
    </source>
</evidence>
<dbReference type="InterPro" id="IPR014009">
    <property type="entry name" value="PIK_FAT"/>
</dbReference>
<dbReference type="PROSITE" id="PS50290">
    <property type="entry name" value="PI3_4_KINASE_3"/>
    <property type="match status" value="1"/>
</dbReference>
<dbReference type="STRING" id="4615.A0A199VS56"/>
<dbReference type="Pfam" id="PF00454">
    <property type="entry name" value="PI3_PI4_kinase"/>
    <property type="match status" value="1"/>
</dbReference>
<feature type="domain" description="PI3K/PI4K catalytic" evidence="15">
    <location>
        <begin position="1801"/>
        <end position="2113"/>
    </location>
</feature>
<evidence type="ECO:0000256" key="2">
    <source>
        <dbReference type="ARBA" id="ARBA00012513"/>
    </source>
</evidence>
<dbReference type="Pfam" id="PF25360">
    <property type="entry name" value="TPR_ATM"/>
    <property type="match status" value="1"/>
</dbReference>
<keyword evidence="14" id="KW-0175">Coiled coil</keyword>
<keyword evidence="9" id="KW-0539">Nucleus</keyword>
<evidence type="ECO:0000256" key="6">
    <source>
        <dbReference type="ARBA" id="ARBA00022763"/>
    </source>
</evidence>
<protein>
    <recommendedName>
        <fullName evidence="13">Serine/threonine-protein kinase ATM</fullName>
        <ecNumber evidence="2">2.7.11.1</ecNumber>
    </recommendedName>
</protein>
<comment type="catalytic activity">
    <reaction evidence="11">
        <text>L-threonyl-[protein] + ATP = O-phospho-L-threonyl-[protein] + ADP + H(+)</text>
        <dbReference type="Rhea" id="RHEA:46608"/>
        <dbReference type="Rhea" id="RHEA-COMP:11060"/>
        <dbReference type="Rhea" id="RHEA-COMP:11605"/>
        <dbReference type="ChEBI" id="CHEBI:15378"/>
        <dbReference type="ChEBI" id="CHEBI:30013"/>
        <dbReference type="ChEBI" id="CHEBI:30616"/>
        <dbReference type="ChEBI" id="CHEBI:61977"/>
        <dbReference type="ChEBI" id="CHEBI:456216"/>
        <dbReference type="EC" id="2.7.11.1"/>
    </reaction>
</comment>
<evidence type="ECO:0000256" key="7">
    <source>
        <dbReference type="ARBA" id="ARBA00022777"/>
    </source>
</evidence>
<dbReference type="GO" id="GO:0006281">
    <property type="term" value="P:DNA repair"/>
    <property type="evidence" value="ECO:0007669"/>
    <property type="project" value="InterPro"/>
</dbReference>
<dbReference type="PROSITE" id="PS00916">
    <property type="entry name" value="PI3_4_KINASE_2"/>
    <property type="match status" value="1"/>
</dbReference>
<evidence type="ECO:0000256" key="5">
    <source>
        <dbReference type="ARBA" id="ARBA00022741"/>
    </source>
</evidence>
<dbReference type="FunFam" id="3.30.1010.10:FF:000023">
    <property type="entry name" value="Serine/threonine-protein kinase ATM"/>
    <property type="match status" value="1"/>
</dbReference>
<dbReference type="EC" id="2.7.11.1" evidence="2"/>
<dbReference type="SUPFAM" id="SSF56112">
    <property type="entry name" value="Protein kinase-like (PK-like)"/>
    <property type="match status" value="1"/>
</dbReference>
<evidence type="ECO:0000256" key="8">
    <source>
        <dbReference type="ARBA" id="ARBA00022840"/>
    </source>
</evidence>
<dbReference type="PROSITE" id="PS00915">
    <property type="entry name" value="PI3_4_KINASE_1"/>
    <property type="match status" value="1"/>
</dbReference>